<dbReference type="GO" id="GO:0033388">
    <property type="term" value="P:putrescine biosynthetic process from arginine"/>
    <property type="evidence" value="ECO:0007669"/>
    <property type="project" value="TreeGrafter"/>
</dbReference>
<name>A0A1H2E472_9PSED</name>
<dbReference type="EMBL" id="LT629782">
    <property type="protein sequence ID" value="SDT90006.1"/>
    <property type="molecule type" value="Genomic_DNA"/>
</dbReference>
<dbReference type="PROSITE" id="PS50263">
    <property type="entry name" value="CN_HYDROLASE"/>
    <property type="match status" value="1"/>
</dbReference>
<feature type="domain" description="CN hydrolase" evidence="2">
    <location>
        <begin position="16"/>
        <end position="261"/>
    </location>
</feature>
<dbReference type="SUPFAM" id="SSF56317">
    <property type="entry name" value="Carbon-nitrogen hydrolase"/>
    <property type="match status" value="1"/>
</dbReference>
<dbReference type="GO" id="GO:0050126">
    <property type="term" value="F:N-carbamoylputrescine amidase activity"/>
    <property type="evidence" value="ECO:0007669"/>
    <property type="project" value="TreeGrafter"/>
</dbReference>
<gene>
    <name evidence="3" type="ORF">SAMN04490197_0627</name>
</gene>
<evidence type="ECO:0000313" key="4">
    <source>
        <dbReference type="Proteomes" id="UP000183653"/>
    </source>
</evidence>
<dbReference type="AlphaFoldDB" id="A0A1H2E472"/>
<dbReference type="CDD" id="cd07580">
    <property type="entry name" value="nitrilase_2"/>
    <property type="match status" value="1"/>
</dbReference>
<dbReference type="PANTHER" id="PTHR43674:SF2">
    <property type="entry name" value="BETA-UREIDOPROPIONASE"/>
    <property type="match status" value="1"/>
</dbReference>
<dbReference type="Gene3D" id="3.60.110.10">
    <property type="entry name" value="Carbon-nitrogen hydrolase"/>
    <property type="match status" value="1"/>
</dbReference>
<sequence>MSTSQSTNETQEFPSITVAAVQMEPRVGCKAENLEVSLRLIAEAASAGAQIVVLPELVSSGYVFSSREEAFELAESVPAGFSTQAWEDAARQHNVYIIGGVAERVCHKLYNAAVMVGPEGYVGTYRKLHLWGDEHLYFEVGDFGLPVFHTPFGRLAMIICYDGWFPEVYRLLAMQGADIVCMPTNWVPMPGQGNGAMIMANTLAMANAHVNGLNIICANRVGTERGQLFVGNSIIVGADGWPLAAPGSADRQQILYADINLKASRQSRHLTTFNTVLRDRRTDIYDPMLGTGWQLPRY</sequence>
<proteinExistence type="predicted"/>
<dbReference type="Pfam" id="PF00795">
    <property type="entry name" value="CN_hydrolase"/>
    <property type="match status" value="1"/>
</dbReference>
<evidence type="ECO:0000259" key="2">
    <source>
        <dbReference type="PROSITE" id="PS50263"/>
    </source>
</evidence>
<dbReference type="InterPro" id="IPR050345">
    <property type="entry name" value="Aliph_Amidase/BUP"/>
</dbReference>
<evidence type="ECO:0000313" key="3">
    <source>
        <dbReference type="EMBL" id="SDT90006.1"/>
    </source>
</evidence>
<reference evidence="3 4" key="1">
    <citation type="submission" date="2016-10" db="EMBL/GenBank/DDBJ databases">
        <authorList>
            <person name="Varghese N."/>
            <person name="Submissions S."/>
        </authorList>
    </citation>
    <scope>NUCLEOTIDE SEQUENCE [LARGE SCALE GENOMIC DNA]</scope>
    <source>
        <strain evidence="3 4">BS2775</strain>
    </source>
</reference>
<dbReference type="PANTHER" id="PTHR43674">
    <property type="entry name" value="NITRILASE C965.09-RELATED"/>
    <property type="match status" value="1"/>
</dbReference>
<dbReference type="RefSeq" id="WP_057722236.1">
    <property type="nucleotide sequence ID" value="NZ_JYLM01000002.1"/>
</dbReference>
<dbReference type="Proteomes" id="UP000183653">
    <property type="component" value="Chromosome I"/>
</dbReference>
<keyword evidence="1 3" id="KW-0378">Hydrolase</keyword>
<evidence type="ECO:0000256" key="1">
    <source>
        <dbReference type="ARBA" id="ARBA00022801"/>
    </source>
</evidence>
<keyword evidence="4" id="KW-1185">Reference proteome</keyword>
<organism evidence="3 4">
    <name type="scientific">Pseudomonas orientalis</name>
    <dbReference type="NCBI Taxonomy" id="76758"/>
    <lineage>
        <taxon>Bacteria</taxon>
        <taxon>Pseudomonadati</taxon>
        <taxon>Pseudomonadota</taxon>
        <taxon>Gammaproteobacteria</taxon>
        <taxon>Pseudomonadales</taxon>
        <taxon>Pseudomonadaceae</taxon>
        <taxon>Pseudomonas</taxon>
    </lineage>
</organism>
<accession>A0A1H2E472</accession>
<dbReference type="InterPro" id="IPR036526">
    <property type="entry name" value="C-N_Hydrolase_sf"/>
</dbReference>
<dbReference type="OrthoDB" id="9803803at2"/>
<protein>
    <submittedName>
        <fullName evidence="3">Predicted amidohydrolase</fullName>
    </submittedName>
</protein>
<dbReference type="InterPro" id="IPR003010">
    <property type="entry name" value="C-N_Hydrolase"/>
</dbReference>